<keyword evidence="4" id="KW-0150">Chloroplast</keyword>
<accession>A0A8T2R446</accession>
<dbReference type="GO" id="GO:0005524">
    <property type="term" value="F:ATP binding"/>
    <property type="evidence" value="ECO:0007669"/>
    <property type="project" value="UniProtKB-KW"/>
</dbReference>
<evidence type="ECO:0000256" key="1">
    <source>
        <dbReference type="ARBA" id="ARBA00004604"/>
    </source>
</evidence>
<dbReference type="GO" id="GO:0003724">
    <property type="term" value="F:RNA helicase activity"/>
    <property type="evidence" value="ECO:0007669"/>
    <property type="project" value="UniProtKB-EC"/>
</dbReference>
<dbReference type="GO" id="GO:0005730">
    <property type="term" value="C:nucleolus"/>
    <property type="evidence" value="ECO:0007669"/>
    <property type="project" value="UniProtKB-SubCell"/>
</dbReference>
<dbReference type="Pfam" id="PF00271">
    <property type="entry name" value="Helicase_C"/>
    <property type="match status" value="1"/>
</dbReference>
<dbReference type="PROSITE" id="PS51192">
    <property type="entry name" value="HELICASE_ATP_BIND_1"/>
    <property type="match status" value="1"/>
</dbReference>
<reference evidence="17" key="1">
    <citation type="submission" date="2021-08" db="EMBL/GenBank/DDBJ databases">
        <title>WGS assembly of Ceratopteris richardii.</title>
        <authorList>
            <person name="Marchant D.B."/>
            <person name="Chen G."/>
            <person name="Jenkins J."/>
            <person name="Shu S."/>
            <person name="Leebens-Mack J."/>
            <person name="Grimwood J."/>
            <person name="Schmutz J."/>
            <person name="Soltis P."/>
            <person name="Soltis D."/>
            <person name="Chen Z.-H."/>
        </authorList>
    </citation>
    <scope>NUCLEOTIDE SEQUENCE</scope>
    <source>
        <strain evidence="17">Whitten #5841</strain>
        <tissue evidence="17">Leaf</tissue>
    </source>
</reference>
<dbReference type="GO" id="GO:0016787">
    <property type="term" value="F:hydrolase activity"/>
    <property type="evidence" value="ECO:0007669"/>
    <property type="project" value="UniProtKB-KW"/>
</dbReference>
<dbReference type="InterPro" id="IPR001650">
    <property type="entry name" value="Helicase_C-like"/>
</dbReference>
<evidence type="ECO:0000313" key="18">
    <source>
        <dbReference type="Proteomes" id="UP000825935"/>
    </source>
</evidence>
<evidence type="ECO:0000256" key="6">
    <source>
        <dbReference type="ARBA" id="ARBA00022801"/>
    </source>
</evidence>
<feature type="compositionally biased region" description="Acidic residues" evidence="13">
    <location>
        <begin position="1"/>
        <end position="15"/>
    </location>
</feature>
<evidence type="ECO:0000259" key="15">
    <source>
        <dbReference type="PROSITE" id="PS51194"/>
    </source>
</evidence>
<dbReference type="Pfam" id="PF00270">
    <property type="entry name" value="DEAD"/>
    <property type="match status" value="1"/>
</dbReference>
<dbReference type="InterPro" id="IPR012541">
    <property type="entry name" value="DBP10_C"/>
</dbReference>
<dbReference type="PANTHER" id="PTHR47959">
    <property type="entry name" value="ATP-DEPENDENT RNA HELICASE RHLE-RELATED"/>
    <property type="match status" value="1"/>
</dbReference>
<evidence type="ECO:0000256" key="12">
    <source>
        <dbReference type="PROSITE-ProRule" id="PRU00552"/>
    </source>
</evidence>
<dbReference type="InterPro" id="IPR027417">
    <property type="entry name" value="P-loop_NTPase"/>
</dbReference>
<dbReference type="AlphaFoldDB" id="A0A8T2R446"/>
<evidence type="ECO:0000259" key="16">
    <source>
        <dbReference type="PROSITE" id="PS51195"/>
    </source>
</evidence>
<dbReference type="CDD" id="cd18787">
    <property type="entry name" value="SF2_C_DEAD"/>
    <property type="match status" value="1"/>
</dbReference>
<name>A0A8T2R446_CERRI</name>
<dbReference type="InterPro" id="IPR033517">
    <property type="entry name" value="DDX54/DBP10_DEAD-box_helicase"/>
</dbReference>
<keyword evidence="6" id="KW-0378">Hydrolase</keyword>
<feature type="domain" description="Helicase C-terminal" evidence="15">
    <location>
        <begin position="282"/>
        <end position="444"/>
    </location>
</feature>
<dbReference type="Proteomes" id="UP000825935">
    <property type="component" value="Chromosome 29"/>
</dbReference>
<dbReference type="SMART" id="SM00487">
    <property type="entry name" value="DEXDc"/>
    <property type="match status" value="1"/>
</dbReference>
<protein>
    <recommendedName>
        <fullName evidence="3">RNA helicase</fullName>
        <ecNumber evidence="3">3.6.4.13</ecNumber>
    </recommendedName>
</protein>
<dbReference type="Pfam" id="PF08147">
    <property type="entry name" value="DBP10CT"/>
    <property type="match status" value="1"/>
</dbReference>
<feature type="region of interest" description="Disordered" evidence="13">
    <location>
        <begin position="788"/>
        <end position="828"/>
    </location>
</feature>
<dbReference type="Gene3D" id="3.40.50.300">
    <property type="entry name" value="P-loop containing nucleotide triphosphate hydrolases"/>
    <property type="match status" value="2"/>
</dbReference>
<dbReference type="SMART" id="SM00490">
    <property type="entry name" value="HELICc"/>
    <property type="match status" value="1"/>
</dbReference>
<evidence type="ECO:0000256" key="7">
    <source>
        <dbReference type="ARBA" id="ARBA00022806"/>
    </source>
</evidence>
<feature type="short sequence motif" description="Q motif" evidence="12">
    <location>
        <begin position="54"/>
        <end position="82"/>
    </location>
</feature>
<dbReference type="OMA" id="EDQFGMM"/>
<evidence type="ECO:0000256" key="3">
    <source>
        <dbReference type="ARBA" id="ARBA00012552"/>
    </source>
</evidence>
<sequence>MVVDFEDMEPAEAEDNAGFSSDEDWNKTFPSVDGATVTEIVHTARKGKKKGKSGGFESLGLSPPIFRGIKRKGYQVPTPIQRKTLPLVMAGYDVVAMARTGSGKTAAFIIPMLERLKFHSSNVGARAVILSPTRELALQTFKFCKELGRFTDLRFAVLVGGDSMESQFEELADNPDVIVATPGRLMHHLSEVEGMSLRTVEYVVFDEADRLFEMGFATQLRQILSHLGETRQTLLFSATLPRLLADFAKAGLRDPQVVRLDIDTKISPDLKLAFFTLRHEEKPAALIYMLREHISSDKQTLIFVSTKHHVEFLQELMRKEGLELSVVYGAMDQTARKIHLAKFRARKTMNLLVTDVAARGIDIPLLDNVVNYDFPPKPKLFVHRVGRAARAGRVGTAFSFVTHDELPYLLDLHLFLSRPAHPAPTEEFLNANGKEILERANKLIERGDTVYGCLPQPILDQISEKLMDLVEGSVELSALKKACKNAYCLYSKSKPSPSVESARRAKNLPKEGLHPMFREAVASTEVAVLAFTENLKKFRPKQTVLESEGEAARSKNLRIPIASGVEVMKRKRAVHERVIDAKHQQQEQQQQQHAESETLGKDRNDETTLLEVPETSRNKRRKKDQSGTRKIPKTFRDENFYISSVPVSHIAEKGLSVENSDKVGSNRIDVEVLDLLPDEQESIQKQKAIYHWDKKHKKFVKLHHGEKITASGKIKTESGARVNVNSRGIYKKWKEKTHSQIMSHGKEDVSVSAGLRGVEARNRKRGKGYKHGQIPNANVQDEIRTVEQVRKSRQQKFTKQLLSKVNKSHRGKGKPNKKGHKSQKGRKH</sequence>
<dbReference type="EC" id="3.6.4.13" evidence="3"/>
<keyword evidence="4" id="KW-0934">Plastid</keyword>
<evidence type="ECO:0000256" key="10">
    <source>
        <dbReference type="ARBA" id="ARBA00023242"/>
    </source>
</evidence>
<keyword evidence="8" id="KW-0067">ATP-binding</keyword>
<gene>
    <name evidence="17" type="ORF">KP509_29G000900</name>
</gene>
<dbReference type="InterPro" id="IPR014001">
    <property type="entry name" value="Helicase_ATP-bd"/>
</dbReference>
<dbReference type="EMBL" id="CM035434">
    <property type="protein sequence ID" value="KAH7291109.1"/>
    <property type="molecule type" value="Genomic_DNA"/>
</dbReference>
<feature type="compositionally biased region" description="Basic residues" evidence="13">
    <location>
        <begin position="806"/>
        <end position="828"/>
    </location>
</feature>
<comment type="catalytic activity">
    <reaction evidence="11">
        <text>ATP + H2O = ADP + phosphate + H(+)</text>
        <dbReference type="Rhea" id="RHEA:13065"/>
        <dbReference type="ChEBI" id="CHEBI:15377"/>
        <dbReference type="ChEBI" id="CHEBI:15378"/>
        <dbReference type="ChEBI" id="CHEBI:30616"/>
        <dbReference type="ChEBI" id="CHEBI:43474"/>
        <dbReference type="ChEBI" id="CHEBI:456216"/>
        <dbReference type="EC" id="3.6.4.13"/>
    </reaction>
</comment>
<feature type="region of interest" description="Disordered" evidence="13">
    <location>
        <begin position="579"/>
        <end position="632"/>
    </location>
</feature>
<feature type="domain" description="DEAD-box RNA helicase Q" evidence="16">
    <location>
        <begin position="54"/>
        <end position="82"/>
    </location>
</feature>
<dbReference type="GO" id="GO:0005829">
    <property type="term" value="C:cytosol"/>
    <property type="evidence" value="ECO:0007669"/>
    <property type="project" value="TreeGrafter"/>
</dbReference>
<proteinExistence type="inferred from homology"/>
<evidence type="ECO:0000259" key="14">
    <source>
        <dbReference type="PROSITE" id="PS51192"/>
    </source>
</evidence>
<keyword evidence="18" id="KW-1185">Reference proteome</keyword>
<dbReference type="InterPro" id="IPR000629">
    <property type="entry name" value="RNA-helicase_DEAD-box_CS"/>
</dbReference>
<feature type="region of interest" description="Disordered" evidence="13">
    <location>
        <begin position="1"/>
        <end position="25"/>
    </location>
</feature>
<dbReference type="OrthoDB" id="10261375at2759"/>
<dbReference type="GO" id="GO:0003723">
    <property type="term" value="F:RNA binding"/>
    <property type="evidence" value="ECO:0007669"/>
    <property type="project" value="UniProtKB-KW"/>
</dbReference>
<dbReference type="PROSITE" id="PS51195">
    <property type="entry name" value="Q_MOTIF"/>
    <property type="match status" value="1"/>
</dbReference>
<keyword evidence="7" id="KW-0347">Helicase</keyword>
<feature type="region of interest" description="Disordered" evidence="13">
    <location>
        <begin position="761"/>
        <end position="780"/>
    </location>
</feature>
<comment type="similarity">
    <text evidence="2">Belongs to the DEAD box helicase family. DDX54/DBP10 subfamily.</text>
</comment>
<dbReference type="PANTHER" id="PTHR47959:SF8">
    <property type="entry name" value="RNA HELICASE"/>
    <property type="match status" value="1"/>
</dbReference>
<comment type="caution">
    <text evidence="17">The sequence shown here is derived from an EMBL/GenBank/DDBJ whole genome shotgun (WGS) entry which is preliminary data.</text>
</comment>
<feature type="domain" description="Helicase ATP-binding" evidence="14">
    <location>
        <begin position="85"/>
        <end position="258"/>
    </location>
</feature>
<evidence type="ECO:0000256" key="8">
    <source>
        <dbReference type="ARBA" id="ARBA00022840"/>
    </source>
</evidence>
<feature type="compositionally biased region" description="Basic and acidic residues" evidence="13">
    <location>
        <begin position="594"/>
        <end position="606"/>
    </location>
</feature>
<keyword evidence="9" id="KW-0694">RNA-binding</keyword>
<evidence type="ECO:0000256" key="9">
    <source>
        <dbReference type="ARBA" id="ARBA00022884"/>
    </source>
</evidence>
<dbReference type="InterPro" id="IPR014014">
    <property type="entry name" value="RNA_helicase_DEAD_Q_motif"/>
</dbReference>
<dbReference type="SMART" id="SM01123">
    <property type="entry name" value="DBP10CT"/>
    <property type="match status" value="1"/>
</dbReference>
<evidence type="ECO:0000256" key="5">
    <source>
        <dbReference type="ARBA" id="ARBA00022741"/>
    </source>
</evidence>
<evidence type="ECO:0000256" key="4">
    <source>
        <dbReference type="ARBA" id="ARBA00022528"/>
    </source>
</evidence>
<evidence type="ECO:0000313" key="17">
    <source>
        <dbReference type="EMBL" id="KAH7291109.1"/>
    </source>
</evidence>
<dbReference type="CDD" id="cd17959">
    <property type="entry name" value="DEADc_DDX54"/>
    <property type="match status" value="1"/>
</dbReference>
<dbReference type="SUPFAM" id="SSF52540">
    <property type="entry name" value="P-loop containing nucleoside triphosphate hydrolases"/>
    <property type="match status" value="1"/>
</dbReference>
<evidence type="ECO:0000256" key="11">
    <source>
        <dbReference type="ARBA" id="ARBA00047984"/>
    </source>
</evidence>
<dbReference type="InterPro" id="IPR011545">
    <property type="entry name" value="DEAD/DEAH_box_helicase_dom"/>
</dbReference>
<dbReference type="InterPro" id="IPR050079">
    <property type="entry name" value="DEAD_box_RNA_helicase"/>
</dbReference>
<keyword evidence="10" id="KW-0539">Nucleus</keyword>
<comment type="subcellular location">
    <subcellularLocation>
        <location evidence="1">Nucleus</location>
        <location evidence="1">Nucleolus</location>
    </subcellularLocation>
</comment>
<organism evidence="17 18">
    <name type="scientific">Ceratopteris richardii</name>
    <name type="common">Triangle waterfern</name>
    <dbReference type="NCBI Taxonomy" id="49495"/>
    <lineage>
        <taxon>Eukaryota</taxon>
        <taxon>Viridiplantae</taxon>
        <taxon>Streptophyta</taxon>
        <taxon>Embryophyta</taxon>
        <taxon>Tracheophyta</taxon>
        <taxon>Polypodiopsida</taxon>
        <taxon>Polypodiidae</taxon>
        <taxon>Polypodiales</taxon>
        <taxon>Pteridineae</taxon>
        <taxon>Pteridaceae</taxon>
        <taxon>Parkerioideae</taxon>
        <taxon>Ceratopteris</taxon>
    </lineage>
</organism>
<dbReference type="PROSITE" id="PS00039">
    <property type="entry name" value="DEAD_ATP_HELICASE"/>
    <property type="match status" value="1"/>
</dbReference>
<dbReference type="FunFam" id="3.40.50.300:FF:000865">
    <property type="entry name" value="ATP-dependent RNA helicase DDX54"/>
    <property type="match status" value="1"/>
</dbReference>
<evidence type="ECO:0000256" key="2">
    <source>
        <dbReference type="ARBA" id="ARBA00010379"/>
    </source>
</evidence>
<evidence type="ECO:0000256" key="13">
    <source>
        <dbReference type="SAM" id="MobiDB-lite"/>
    </source>
</evidence>
<keyword evidence="5" id="KW-0547">Nucleotide-binding</keyword>
<dbReference type="PROSITE" id="PS51194">
    <property type="entry name" value="HELICASE_CTER"/>
    <property type="match status" value="1"/>
</dbReference>